<feature type="binding site" evidence="6">
    <location>
        <position position="74"/>
    </location>
    <ligand>
        <name>S-adenosyl-L-methionine</name>
        <dbReference type="ChEBI" id="CHEBI:59789"/>
    </ligand>
</feature>
<dbReference type="EMBL" id="CP005078">
    <property type="protein sequence ID" value="AGM25772.1"/>
    <property type="molecule type" value="Genomic_DNA"/>
</dbReference>
<dbReference type="GO" id="GO:0070043">
    <property type="term" value="F:rRNA (guanine-N7-)-methyltransferase activity"/>
    <property type="evidence" value="ECO:0007669"/>
    <property type="project" value="UniProtKB-UniRule"/>
</dbReference>
<feature type="binding site" evidence="6">
    <location>
        <position position="142"/>
    </location>
    <ligand>
        <name>S-adenosyl-L-methionine</name>
        <dbReference type="ChEBI" id="CHEBI:59789"/>
    </ligand>
</feature>
<dbReference type="HOGENOM" id="CLU_065341_0_1_14"/>
<dbReference type="AlphaFoldDB" id="R4U313"/>
<dbReference type="KEGG" id="ssyr:SSYRP_v1c01760"/>
<evidence type="ECO:0000256" key="4">
    <source>
        <dbReference type="ARBA" id="ARBA00022679"/>
    </source>
</evidence>
<evidence type="ECO:0000256" key="5">
    <source>
        <dbReference type="ARBA" id="ARBA00022691"/>
    </source>
</evidence>
<dbReference type="Proteomes" id="UP000013963">
    <property type="component" value="Chromosome"/>
</dbReference>
<dbReference type="Gene3D" id="3.40.50.150">
    <property type="entry name" value="Vaccinia Virus protein VP39"/>
    <property type="match status" value="1"/>
</dbReference>
<dbReference type="eggNOG" id="COG0357">
    <property type="taxonomic scope" value="Bacteria"/>
</dbReference>
<dbReference type="OrthoDB" id="9808773at2"/>
<evidence type="ECO:0000256" key="2">
    <source>
        <dbReference type="ARBA" id="ARBA00022552"/>
    </source>
</evidence>
<keyword evidence="4 6" id="KW-0808">Transferase</keyword>
<feature type="binding site" evidence="6">
    <location>
        <position position="79"/>
    </location>
    <ligand>
        <name>S-adenosyl-L-methionine</name>
        <dbReference type="ChEBI" id="CHEBI:59789"/>
    </ligand>
</feature>
<comment type="caution">
    <text evidence="6">Lacks conserved residue(s) required for the propagation of feature annotation.</text>
</comment>
<proteinExistence type="inferred from homology"/>
<dbReference type="InterPro" id="IPR003682">
    <property type="entry name" value="rRNA_ssu_MeTfrase_G"/>
</dbReference>
<comment type="similarity">
    <text evidence="6">Belongs to the methyltransferase superfamily. RNA methyltransferase RsmG family.</text>
</comment>
<name>R4U313_9MOLU</name>
<dbReference type="Pfam" id="PF02527">
    <property type="entry name" value="GidB"/>
    <property type="match status" value="1"/>
</dbReference>
<keyword evidence="3 6" id="KW-0489">Methyltransferase</keyword>
<evidence type="ECO:0000313" key="7">
    <source>
        <dbReference type="EMBL" id="AGM25772.1"/>
    </source>
</evidence>
<dbReference type="PANTHER" id="PTHR31760">
    <property type="entry name" value="S-ADENOSYL-L-METHIONINE-DEPENDENT METHYLTRANSFERASES SUPERFAMILY PROTEIN"/>
    <property type="match status" value="1"/>
</dbReference>
<dbReference type="SUPFAM" id="SSF53335">
    <property type="entry name" value="S-adenosyl-L-methionine-dependent methyltransferases"/>
    <property type="match status" value="1"/>
</dbReference>
<keyword evidence="2 6" id="KW-0698">rRNA processing</keyword>
<dbReference type="EC" id="2.1.1.-" evidence="6"/>
<dbReference type="InterPro" id="IPR029063">
    <property type="entry name" value="SAM-dependent_MTases_sf"/>
</dbReference>
<feature type="binding site" evidence="6">
    <location>
        <begin position="125"/>
        <end position="126"/>
    </location>
    <ligand>
        <name>S-adenosyl-L-methionine</name>
        <dbReference type="ChEBI" id="CHEBI:59789"/>
    </ligand>
</feature>
<dbReference type="PANTHER" id="PTHR31760:SF0">
    <property type="entry name" value="S-ADENOSYL-L-METHIONINE-DEPENDENT METHYLTRANSFERASES SUPERFAMILY PROTEIN"/>
    <property type="match status" value="1"/>
</dbReference>
<dbReference type="CDD" id="cd02440">
    <property type="entry name" value="AdoMet_MTases"/>
    <property type="match status" value="1"/>
</dbReference>
<protein>
    <recommendedName>
        <fullName evidence="6">Ribosomal RNA small subunit methyltransferase G</fullName>
        <ecNumber evidence="6">2.1.1.-</ecNumber>
    </recommendedName>
    <alternativeName>
        <fullName evidence="6">16S rRNA 7-methylguanosine methyltransferase</fullName>
        <shortName evidence="6">16S rRNA m7G methyltransferase</shortName>
    </alternativeName>
</protein>
<keyword evidence="5 6" id="KW-0949">S-adenosyl-L-methionine</keyword>
<dbReference type="PATRIC" id="fig|1276229.3.peg.176"/>
<comment type="function">
    <text evidence="6">Specifically methylates the N7 position of a guanine in 16S rRNA.</text>
</comment>
<keyword evidence="1 6" id="KW-0963">Cytoplasm</keyword>
<evidence type="ECO:0000313" key="8">
    <source>
        <dbReference type="Proteomes" id="UP000013963"/>
    </source>
</evidence>
<evidence type="ECO:0000256" key="1">
    <source>
        <dbReference type="ARBA" id="ARBA00022490"/>
    </source>
</evidence>
<gene>
    <name evidence="7" type="primary">gidB</name>
    <name evidence="6" type="synonym">rsmG</name>
    <name evidence="7" type="ORF">SSYRP_v1c01760</name>
</gene>
<evidence type="ECO:0000256" key="3">
    <source>
        <dbReference type="ARBA" id="ARBA00022603"/>
    </source>
</evidence>
<dbReference type="FunFam" id="3.40.50.150:FF:000041">
    <property type="entry name" value="Ribosomal RNA small subunit methyltransferase G"/>
    <property type="match status" value="1"/>
</dbReference>
<accession>R4U313</accession>
<sequence length="232" mass="26807">MIEIIKKHLPELTVTTQQAEQLQKYYQYLIEQNAVMNLTTITNEEEVYYKHFLDSLLLLKKYQFTDNILVCDVGSGAGFPGIVLKIFVPQIKLTIIEALEKRCRFLRNLVQTLGLSNVEIIHDRVEQYSRLHPEQFDLVLTRAVANLSVLLELVSQLVKVTGTVICYKGPKVHEEINSAQKTLGELNFVLTKTDHEMVTEIGERYFCYFTKVKKTSLKYPRHFNQIKKSPIG</sequence>
<dbReference type="GO" id="GO:0005829">
    <property type="term" value="C:cytosol"/>
    <property type="evidence" value="ECO:0007669"/>
    <property type="project" value="TreeGrafter"/>
</dbReference>
<comment type="subcellular location">
    <subcellularLocation>
        <location evidence="6">Cytoplasm</location>
    </subcellularLocation>
</comment>
<keyword evidence="8" id="KW-1185">Reference proteome</keyword>
<organism evidence="7 8">
    <name type="scientific">Spiroplasma syrphidicola EA-1</name>
    <dbReference type="NCBI Taxonomy" id="1276229"/>
    <lineage>
        <taxon>Bacteria</taxon>
        <taxon>Bacillati</taxon>
        <taxon>Mycoplasmatota</taxon>
        <taxon>Mollicutes</taxon>
        <taxon>Entomoplasmatales</taxon>
        <taxon>Spiroplasmataceae</taxon>
        <taxon>Spiroplasma</taxon>
    </lineage>
</organism>
<dbReference type="RefSeq" id="WP_016340432.1">
    <property type="nucleotide sequence ID" value="NC_021284.1"/>
</dbReference>
<evidence type="ECO:0000256" key="6">
    <source>
        <dbReference type="HAMAP-Rule" id="MF_00074"/>
    </source>
</evidence>
<dbReference type="STRING" id="1276229.SSYRP_v1c01760"/>
<dbReference type="NCBIfam" id="TIGR00138">
    <property type="entry name" value="rsmG_gidB"/>
    <property type="match status" value="1"/>
</dbReference>
<reference evidence="7 8" key="1">
    <citation type="journal article" date="2013" name="Genome Biol. Evol.">
        <title>Complete genomes of two dipteran-associated spiroplasmas provided insights into the origin, dynamics, and impacts of viral invasion in spiroplasma.</title>
        <authorList>
            <person name="Ku C."/>
            <person name="Lo W.S."/>
            <person name="Chen L.L."/>
            <person name="Kuo C.H."/>
        </authorList>
    </citation>
    <scope>NUCLEOTIDE SEQUENCE [LARGE SCALE GENOMIC DNA]</scope>
    <source>
        <strain evidence="7">EA-1</strain>
    </source>
</reference>
<dbReference type="HAMAP" id="MF_00074">
    <property type="entry name" value="16SrRNA_methyltr_G"/>
    <property type="match status" value="1"/>
</dbReference>